<dbReference type="InterPro" id="IPR012451">
    <property type="entry name" value="DUF1656"/>
</dbReference>
<dbReference type="STRING" id="582667.SAMN05192568_1003246"/>
<evidence type="ECO:0000256" key="2">
    <source>
        <dbReference type="ARBA" id="ARBA00022692"/>
    </source>
</evidence>
<dbReference type="Pfam" id="PF07869">
    <property type="entry name" value="DUF1656"/>
    <property type="match status" value="1"/>
</dbReference>
<evidence type="ECO:0000313" key="6">
    <source>
        <dbReference type="EMBL" id="SFL33643.1"/>
    </source>
</evidence>
<evidence type="ECO:0000256" key="4">
    <source>
        <dbReference type="ARBA" id="ARBA00023136"/>
    </source>
</evidence>
<keyword evidence="2 5" id="KW-0812">Transmembrane</keyword>
<evidence type="ECO:0008006" key="8">
    <source>
        <dbReference type="Google" id="ProtNLM"/>
    </source>
</evidence>
<feature type="transmembrane region" description="Helical" evidence="5">
    <location>
        <begin position="6"/>
        <end position="29"/>
    </location>
</feature>
<evidence type="ECO:0000256" key="5">
    <source>
        <dbReference type="SAM" id="Phobius"/>
    </source>
</evidence>
<dbReference type="AlphaFoldDB" id="A0A1I4GW06"/>
<gene>
    <name evidence="6" type="ORF">SAMN05192568_1003246</name>
</gene>
<keyword evidence="3 5" id="KW-1133">Transmembrane helix</keyword>
<protein>
    <recommendedName>
        <fullName evidence="8">DUF1656 domain-containing protein</fullName>
    </recommendedName>
</protein>
<proteinExistence type="predicted"/>
<accession>A0A1I4GW06</accession>
<reference evidence="7" key="1">
    <citation type="submission" date="2016-10" db="EMBL/GenBank/DDBJ databases">
        <authorList>
            <person name="Varghese N."/>
            <person name="Submissions S."/>
        </authorList>
    </citation>
    <scope>NUCLEOTIDE SEQUENCE [LARGE SCALE GENOMIC DNA]</scope>
    <source>
        <strain evidence="7">BL36</strain>
    </source>
</reference>
<name>A0A1I4GW06_9HYPH</name>
<keyword evidence="1" id="KW-1003">Cell membrane</keyword>
<feature type="transmembrane region" description="Helical" evidence="5">
    <location>
        <begin position="50"/>
        <end position="68"/>
    </location>
</feature>
<dbReference type="Proteomes" id="UP000199048">
    <property type="component" value="Unassembled WGS sequence"/>
</dbReference>
<keyword evidence="4 5" id="KW-0472">Membrane</keyword>
<evidence type="ECO:0000313" key="7">
    <source>
        <dbReference type="Proteomes" id="UP000199048"/>
    </source>
</evidence>
<organism evidence="6 7">
    <name type="scientific">Methylobacterium pseudosasicola</name>
    <dbReference type="NCBI Taxonomy" id="582667"/>
    <lineage>
        <taxon>Bacteria</taxon>
        <taxon>Pseudomonadati</taxon>
        <taxon>Pseudomonadota</taxon>
        <taxon>Alphaproteobacteria</taxon>
        <taxon>Hyphomicrobiales</taxon>
        <taxon>Methylobacteriaceae</taxon>
        <taxon>Methylobacterium</taxon>
    </lineage>
</organism>
<keyword evidence="7" id="KW-1185">Reference proteome</keyword>
<dbReference type="RefSeq" id="WP_092037759.1">
    <property type="nucleotide sequence ID" value="NZ_FOTK01000003.1"/>
</dbReference>
<dbReference type="OrthoDB" id="7021192at2"/>
<dbReference type="EMBL" id="FOTK01000003">
    <property type="protein sequence ID" value="SFL33643.1"/>
    <property type="molecule type" value="Genomic_DNA"/>
</dbReference>
<evidence type="ECO:0000256" key="1">
    <source>
        <dbReference type="ARBA" id="ARBA00022475"/>
    </source>
</evidence>
<evidence type="ECO:0000256" key="3">
    <source>
        <dbReference type="ARBA" id="ARBA00022989"/>
    </source>
</evidence>
<sequence length="69" mass="7712">MTGELDLYGVFVPCLAAWMLLAFLISLVARGILDRIGFYRLVWHRPLFDLALYVVLLGCVVSVALPLMS</sequence>